<name>A0ABY2ULV3_9GAMM</name>
<dbReference type="InterPro" id="IPR004360">
    <property type="entry name" value="Glyas_Fos-R_dOase_dom"/>
</dbReference>
<feature type="domain" description="VOC" evidence="1">
    <location>
        <begin position="4"/>
        <end position="130"/>
    </location>
</feature>
<protein>
    <submittedName>
        <fullName evidence="2">Glyoxalase</fullName>
    </submittedName>
</protein>
<dbReference type="Proteomes" id="UP000306791">
    <property type="component" value="Unassembled WGS sequence"/>
</dbReference>
<dbReference type="PANTHER" id="PTHR39434">
    <property type="match status" value="1"/>
</dbReference>
<dbReference type="Pfam" id="PF00903">
    <property type="entry name" value="Glyoxalase"/>
    <property type="match status" value="1"/>
</dbReference>
<dbReference type="Gene3D" id="3.10.180.10">
    <property type="entry name" value="2,3-Dihydroxybiphenyl 1,2-Dioxygenase, domain 1"/>
    <property type="match status" value="1"/>
</dbReference>
<dbReference type="InterPro" id="IPR029068">
    <property type="entry name" value="Glyas_Bleomycin-R_OHBP_Dase"/>
</dbReference>
<dbReference type="PANTHER" id="PTHR39434:SF1">
    <property type="entry name" value="VOC DOMAIN-CONTAINING PROTEIN"/>
    <property type="match status" value="1"/>
</dbReference>
<dbReference type="InterPro" id="IPR037523">
    <property type="entry name" value="VOC_core"/>
</dbReference>
<sequence>MKSNCMHLAIPAGDLETAKEFYCDILGCKTGNSEAGHWIDIDFWGNELTLHQSTEQLPNVRHEVDMGAVAVPHFGAHLPNEEFQALKARIEAAGLEYLDKPYRRFVGNEYEQETFFIKDPNGNVLEMKSMKNPELMFK</sequence>
<dbReference type="EMBL" id="VANI01000004">
    <property type="protein sequence ID" value="TLM79344.1"/>
    <property type="molecule type" value="Genomic_DNA"/>
</dbReference>
<dbReference type="SUPFAM" id="SSF54593">
    <property type="entry name" value="Glyoxalase/Bleomycin resistance protein/Dihydroxybiphenyl dioxygenase"/>
    <property type="match status" value="1"/>
</dbReference>
<proteinExistence type="predicted"/>
<keyword evidence="3" id="KW-1185">Reference proteome</keyword>
<accession>A0ABY2ULV3</accession>
<reference evidence="2 3" key="1">
    <citation type="submission" date="2019-05" db="EMBL/GenBank/DDBJ databases">
        <title>Microbulbifer harenosus sp. nov., an alginate-degrading bacterium isolated from coastal sand.</title>
        <authorList>
            <person name="Huang H."/>
            <person name="Mo K."/>
            <person name="Bao S."/>
        </authorList>
    </citation>
    <scope>NUCLEOTIDE SEQUENCE [LARGE SCALE GENOMIC DNA]</scope>
    <source>
        <strain evidence="2 3">HB161719</strain>
    </source>
</reference>
<dbReference type="RefSeq" id="WP_138234515.1">
    <property type="nucleotide sequence ID" value="NZ_CP185860.1"/>
</dbReference>
<evidence type="ECO:0000313" key="3">
    <source>
        <dbReference type="Proteomes" id="UP000306791"/>
    </source>
</evidence>
<dbReference type="PROSITE" id="PS51819">
    <property type="entry name" value="VOC"/>
    <property type="match status" value="1"/>
</dbReference>
<organism evidence="2 3">
    <name type="scientific">Microbulbifer harenosus</name>
    <dbReference type="NCBI Taxonomy" id="2576840"/>
    <lineage>
        <taxon>Bacteria</taxon>
        <taxon>Pseudomonadati</taxon>
        <taxon>Pseudomonadota</taxon>
        <taxon>Gammaproteobacteria</taxon>
        <taxon>Cellvibrionales</taxon>
        <taxon>Microbulbiferaceae</taxon>
        <taxon>Microbulbifer</taxon>
    </lineage>
</organism>
<evidence type="ECO:0000259" key="1">
    <source>
        <dbReference type="PROSITE" id="PS51819"/>
    </source>
</evidence>
<gene>
    <name evidence="2" type="ORF">FDY93_04415</name>
</gene>
<comment type="caution">
    <text evidence="2">The sequence shown here is derived from an EMBL/GenBank/DDBJ whole genome shotgun (WGS) entry which is preliminary data.</text>
</comment>
<evidence type="ECO:0000313" key="2">
    <source>
        <dbReference type="EMBL" id="TLM79344.1"/>
    </source>
</evidence>